<dbReference type="EMBL" id="JAUHTQ010000001">
    <property type="protein sequence ID" value="MDN4492160.1"/>
    <property type="molecule type" value="Genomic_DNA"/>
</dbReference>
<dbReference type="Proteomes" id="UP001172743">
    <property type="component" value="Unassembled WGS sequence"/>
</dbReference>
<dbReference type="RefSeq" id="WP_301136265.1">
    <property type="nucleotide sequence ID" value="NZ_JAUHTQ010000001.1"/>
</dbReference>
<dbReference type="InterPro" id="IPR002816">
    <property type="entry name" value="TraB/PrgY/GumN_fam"/>
</dbReference>
<evidence type="ECO:0000313" key="1">
    <source>
        <dbReference type="EMBL" id="MDN4492160.1"/>
    </source>
</evidence>
<gene>
    <name evidence="1" type="ORF">QYB95_01290</name>
</gene>
<keyword evidence="2" id="KW-1185">Reference proteome</keyword>
<accession>A0ABT8GL72</accession>
<protein>
    <submittedName>
        <fullName evidence="1">TraB/GumN family protein</fullName>
    </submittedName>
</protein>
<dbReference type="InterPro" id="IPR047111">
    <property type="entry name" value="YbaP-like"/>
</dbReference>
<reference evidence="1" key="1">
    <citation type="submission" date="2023-07" db="EMBL/GenBank/DDBJ databases">
        <title>Ureibacillus sp. isolated from freshwater well.</title>
        <authorList>
            <person name="Kirdat K."/>
            <person name="Bhatt A."/>
            <person name="Teware R."/>
            <person name="Bhavsar Y."/>
            <person name="Yadav A."/>
        </authorList>
    </citation>
    <scope>NUCLEOTIDE SEQUENCE</scope>
    <source>
        <strain evidence="1">BA0131</strain>
    </source>
</reference>
<evidence type="ECO:0000313" key="2">
    <source>
        <dbReference type="Proteomes" id="UP001172743"/>
    </source>
</evidence>
<organism evidence="1 2">
    <name type="scientific">Ureibacillus aquaedulcis</name>
    <dbReference type="NCBI Taxonomy" id="3058421"/>
    <lineage>
        <taxon>Bacteria</taxon>
        <taxon>Bacillati</taxon>
        <taxon>Bacillota</taxon>
        <taxon>Bacilli</taxon>
        <taxon>Bacillales</taxon>
        <taxon>Caryophanaceae</taxon>
        <taxon>Ureibacillus</taxon>
    </lineage>
</organism>
<proteinExistence type="predicted"/>
<name>A0ABT8GL72_9BACL</name>
<dbReference type="CDD" id="cd14789">
    <property type="entry name" value="Tiki"/>
    <property type="match status" value="1"/>
</dbReference>
<dbReference type="Pfam" id="PF01963">
    <property type="entry name" value="TraB_PrgY_gumN"/>
    <property type="match status" value="1"/>
</dbReference>
<comment type="caution">
    <text evidence="1">The sequence shown here is derived from an EMBL/GenBank/DDBJ whole genome shotgun (WGS) entry which is preliminary data.</text>
</comment>
<dbReference type="PANTHER" id="PTHR40590:SF1">
    <property type="entry name" value="CYTOPLASMIC PROTEIN"/>
    <property type="match status" value="1"/>
</dbReference>
<dbReference type="PANTHER" id="PTHR40590">
    <property type="entry name" value="CYTOPLASMIC PROTEIN-RELATED"/>
    <property type="match status" value="1"/>
</dbReference>
<sequence length="447" mass="50269">MKKMYKSLIAALLGLVLVLSTMPAIQAEEGVPDVSPWATEILNEGEKYGIFSTDLYYEGFRSEISIEKLNELLALTEDKIASLQLAENKNFKPASYKENTTRGDIINRLYNIVAQYDLPVGDDAVAYMKERNILKGSGKGLHLDKKATAQDAVVLAVRVIKDTFHLADQGSKGVAWVVEDEDTQVYLLGSIHLGIPDLYPFNQKLLNAFEESDALLVEANILDLEALDYYAEKAMYTDGTTLKDAVSAETYSKVEKVAEAYELPMEQLVLQKPWMLSSALSSLSMDDYFGISPEEMSMHGIDMYFLLDAMVKGKPIRELEGTRTQVDWFDEISPEGQEEMLVDTLDAILEPAGESENEMMQEWFESWKKGDFEPFAESLQGMDGDTSEFNTMLFGERDANMAEKISTLLEDEEGTFFVVVGAGHFTVDKNIRYHLEQDGYTVEPFYQ</sequence>